<evidence type="ECO:0000259" key="2">
    <source>
        <dbReference type="Pfam" id="PF18538"/>
    </source>
</evidence>
<dbReference type="Pfam" id="PF18538">
    <property type="entry name" value="DUF5624"/>
    <property type="match status" value="1"/>
</dbReference>
<reference evidence="3" key="2">
    <citation type="submission" date="2020-09" db="EMBL/GenBank/DDBJ databases">
        <authorList>
            <person name="Sun Q."/>
            <person name="Ohkuma M."/>
        </authorList>
    </citation>
    <scope>NUCLEOTIDE SEQUENCE</scope>
    <source>
        <strain evidence="3">JCM 19831</strain>
    </source>
</reference>
<sequence length="398" mass="42788">MPSPELIGLYQTYTASAESIGARLASLAEAANAERPLIVVTHGDIALYAGGGAPPVIEGFRLQTRGFKELAAISHLGPAVATVARMKALAPDGSWRSEAARLIEASRAAREANSRELWADRIALAAFSGREGSIARMVDYTCRRAEEFLWQALRDEDYLDAAAVRRDYLAGPAALLPVPVNRVMVATFFLSGLDLAHRLIRWFDAQDLAWESAMVLVAGQQGRPTAGVTVESNSVAKVIRTVSRGRLPRRNLLIAPHAPVFPLYDGTDVKEAAALEPAYRRLWSAVMATADLGEDMFAGYPRFDPDQAAASRPADGPSSAVAEMPPIGAPDDWLALTTRLRVVLEDPRQLLSGAVTDYASQQLVDNDNDPRRVVVPGLDGEPYPELTPATPNAATSAP</sequence>
<reference evidence="3" key="1">
    <citation type="journal article" date="2014" name="Int. J. Syst. Evol. Microbiol.">
        <title>Complete genome sequence of Corynebacterium casei LMG S-19264T (=DSM 44701T), isolated from a smear-ripened cheese.</title>
        <authorList>
            <consortium name="US DOE Joint Genome Institute (JGI-PGF)"/>
            <person name="Walter F."/>
            <person name="Albersmeier A."/>
            <person name="Kalinowski J."/>
            <person name="Ruckert C."/>
        </authorList>
    </citation>
    <scope>NUCLEOTIDE SEQUENCE</scope>
    <source>
        <strain evidence="3">JCM 19831</strain>
    </source>
</reference>
<keyword evidence="4" id="KW-1185">Reference proteome</keyword>
<comment type="caution">
    <text evidence="3">The sequence shown here is derived from an EMBL/GenBank/DDBJ whole genome shotgun (WGS) entry which is preliminary data.</text>
</comment>
<organism evidence="3 4">
    <name type="scientific">Dactylosporangium sucinum</name>
    <dbReference type="NCBI Taxonomy" id="1424081"/>
    <lineage>
        <taxon>Bacteria</taxon>
        <taxon>Bacillati</taxon>
        <taxon>Actinomycetota</taxon>
        <taxon>Actinomycetes</taxon>
        <taxon>Micromonosporales</taxon>
        <taxon>Micromonosporaceae</taxon>
        <taxon>Dactylosporangium</taxon>
    </lineage>
</organism>
<accession>A0A917X6C1</accession>
<gene>
    <name evidence="3" type="ORF">GCM10007977_095300</name>
</gene>
<protein>
    <recommendedName>
        <fullName evidence="2">DUF5624 domain-containing protein</fullName>
    </recommendedName>
</protein>
<dbReference type="EMBL" id="BMPI01000078">
    <property type="protein sequence ID" value="GGM78648.1"/>
    <property type="molecule type" value="Genomic_DNA"/>
</dbReference>
<feature type="compositionally biased region" description="Low complexity" evidence="1">
    <location>
        <begin position="387"/>
        <end position="398"/>
    </location>
</feature>
<feature type="region of interest" description="Disordered" evidence="1">
    <location>
        <begin position="364"/>
        <end position="398"/>
    </location>
</feature>
<evidence type="ECO:0000313" key="4">
    <source>
        <dbReference type="Proteomes" id="UP000642070"/>
    </source>
</evidence>
<feature type="region of interest" description="Disordered" evidence="1">
    <location>
        <begin position="307"/>
        <end position="327"/>
    </location>
</feature>
<dbReference type="InterPro" id="IPR041132">
    <property type="entry name" value="DUF5624"/>
</dbReference>
<feature type="domain" description="DUF5624" evidence="2">
    <location>
        <begin position="64"/>
        <end position="193"/>
    </location>
</feature>
<name>A0A917X6C1_9ACTN</name>
<dbReference type="AlphaFoldDB" id="A0A917X6C1"/>
<evidence type="ECO:0000313" key="3">
    <source>
        <dbReference type="EMBL" id="GGM78648.1"/>
    </source>
</evidence>
<dbReference type="Proteomes" id="UP000642070">
    <property type="component" value="Unassembled WGS sequence"/>
</dbReference>
<evidence type="ECO:0000256" key="1">
    <source>
        <dbReference type="SAM" id="MobiDB-lite"/>
    </source>
</evidence>
<proteinExistence type="predicted"/>